<organism evidence="2 3">
    <name type="scientific">Ranatra chinensis</name>
    <dbReference type="NCBI Taxonomy" id="642074"/>
    <lineage>
        <taxon>Eukaryota</taxon>
        <taxon>Metazoa</taxon>
        <taxon>Ecdysozoa</taxon>
        <taxon>Arthropoda</taxon>
        <taxon>Hexapoda</taxon>
        <taxon>Insecta</taxon>
        <taxon>Pterygota</taxon>
        <taxon>Neoptera</taxon>
        <taxon>Paraneoptera</taxon>
        <taxon>Hemiptera</taxon>
        <taxon>Heteroptera</taxon>
        <taxon>Panheteroptera</taxon>
        <taxon>Nepomorpha</taxon>
        <taxon>Nepidae</taxon>
        <taxon>Ranatrinae</taxon>
        <taxon>Ranatra</taxon>
    </lineage>
</organism>
<feature type="region of interest" description="Disordered" evidence="1">
    <location>
        <begin position="195"/>
        <end position="215"/>
    </location>
</feature>
<dbReference type="Proteomes" id="UP001558652">
    <property type="component" value="Unassembled WGS sequence"/>
</dbReference>
<keyword evidence="3" id="KW-1185">Reference proteome</keyword>
<name>A0ABD0Y4B0_9HEMI</name>
<proteinExistence type="predicted"/>
<evidence type="ECO:0008006" key="4">
    <source>
        <dbReference type="Google" id="ProtNLM"/>
    </source>
</evidence>
<feature type="compositionally biased region" description="Basic and acidic residues" evidence="1">
    <location>
        <begin position="89"/>
        <end position="98"/>
    </location>
</feature>
<gene>
    <name evidence="2" type="ORF">AAG570_003537</name>
</gene>
<dbReference type="EMBL" id="JBFDAA010000014">
    <property type="protein sequence ID" value="KAL1122132.1"/>
    <property type="molecule type" value="Genomic_DNA"/>
</dbReference>
<evidence type="ECO:0000256" key="1">
    <source>
        <dbReference type="SAM" id="MobiDB-lite"/>
    </source>
</evidence>
<feature type="region of interest" description="Disordered" evidence="1">
    <location>
        <begin position="89"/>
        <end position="117"/>
    </location>
</feature>
<accession>A0ABD0Y4B0</accession>
<protein>
    <recommendedName>
        <fullName evidence="4">Prolactin receptor</fullName>
    </recommendedName>
</protein>
<sequence>MVPKLRNMETTEFAILDGFNSERVVTRSRSQNLPTLQSDQSSVWVPSDFFVYVQPKVVDMVSGRNQNVVELDGADKIELEASVVEDRAMKDPKERDTEMPQLSEPESPWTAEEDDWCPGERRMPALKRVYPPHAEKRHLAPRANDEALEAALSLCLLSQQEVPPMAQPQPPLKEDKGVQCKPQKCSKSVQCNLEKRQRLENEESDSCTDHDTSLE</sequence>
<evidence type="ECO:0000313" key="2">
    <source>
        <dbReference type="EMBL" id="KAL1122132.1"/>
    </source>
</evidence>
<reference evidence="2 3" key="1">
    <citation type="submission" date="2024-07" db="EMBL/GenBank/DDBJ databases">
        <title>Chromosome-level genome assembly of the water stick insect Ranatra chinensis (Heteroptera: Nepidae).</title>
        <authorList>
            <person name="Liu X."/>
        </authorList>
    </citation>
    <scope>NUCLEOTIDE SEQUENCE [LARGE SCALE GENOMIC DNA]</scope>
    <source>
        <strain evidence="2">Cailab_2021Rc</strain>
        <tissue evidence="2">Muscle</tissue>
    </source>
</reference>
<comment type="caution">
    <text evidence="2">The sequence shown here is derived from an EMBL/GenBank/DDBJ whole genome shotgun (WGS) entry which is preliminary data.</text>
</comment>
<dbReference type="AlphaFoldDB" id="A0ABD0Y4B0"/>
<evidence type="ECO:0000313" key="3">
    <source>
        <dbReference type="Proteomes" id="UP001558652"/>
    </source>
</evidence>